<dbReference type="Proteomes" id="UP001243330">
    <property type="component" value="Unassembled WGS sequence"/>
</dbReference>
<evidence type="ECO:0000256" key="3">
    <source>
        <dbReference type="ARBA" id="ARBA00023242"/>
    </source>
</evidence>
<gene>
    <name evidence="6" type="ORF">CCHR01_14255</name>
</gene>
<dbReference type="InterPro" id="IPR050613">
    <property type="entry name" value="Sec_Metabolite_Reg"/>
</dbReference>
<sequence>MDAFRIASRSEPETSDMQKPGRKRVVSSCIPCYTRKQKCNRRYPCNHCSRRRRPEECAYYNSQALQANTSPIQTEARQNEDAPTAHDTRIQQNCSSGSARSTTDQESRIDVADSIAEVFGYFEDSESNTMAVLGLRHHQIRDRQCAPIPLESLEEVEDQTERMPDRQILDFLVQYYVMEIHWMEQLVHPPWFLSQYQVWWNSERPSSTLDVEFAVLLLRMCSHALQFLPSPSYTIDKIRGMSLTDIRDSINDVADKLTAICIRLDGKGSLLRVQHLLFSGLRYQCEGRNKMFWEAFGDAVRVAHRIGLDRRPAATIMGMNELDKEMRRRVYCNLFIWDSLFSRQLDMSPFLPSGLTDENLPRMHLGPNVDDADAPEEFSERLIQARLASFWRDFLPRRDYDATVAEATYEKFCNGFLTTLPPAFALDSSTQWDERLPMLPLQRQNLHTTIFESLCCNFRPVLLQNPACLNRLPVYKRVLLSSQRRALAVAALRVLESVSKLHTILGGCHTRFVGIIFPTFEAAVLLVGLCTDIDFPGKSEDGPLTTLRIDPLGPGKAHVSRDQCLRAVDDALVRLRMLAEVSNMAEVGAQTLAQLLSKMPRQQTPDMETIPAWINQMLELGAEEAVGQYDFKDIANSECVSWVQQVSEELT</sequence>
<dbReference type="InterPro" id="IPR001138">
    <property type="entry name" value="Zn2Cys6_DnaBD"/>
</dbReference>
<dbReference type="GO" id="GO:0000981">
    <property type="term" value="F:DNA-binding transcription factor activity, RNA polymerase II-specific"/>
    <property type="evidence" value="ECO:0007669"/>
    <property type="project" value="InterPro"/>
</dbReference>
<dbReference type="EMBL" id="JAQOWY010000376">
    <property type="protein sequence ID" value="KAK1843112.1"/>
    <property type="molecule type" value="Genomic_DNA"/>
</dbReference>
<comment type="subcellular location">
    <subcellularLocation>
        <location evidence="1">Nucleus</location>
    </subcellularLocation>
</comment>
<dbReference type="PANTHER" id="PTHR31001:SF87">
    <property type="entry name" value="COL-21"/>
    <property type="match status" value="1"/>
</dbReference>
<dbReference type="GO" id="GO:0008270">
    <property type="term" value="F:zinc ion binding"/>
    <property type="evidence" value="ECO:0007669"/>
    <property type="project" value="InterPro"/>
</dbReference>
<comment type="caution">
    <text evidence="6">The sequence shown here is derived from an EMBL/GenBank/DDBJ whole genome shotgun (WGS) entry which is preliminary data.</text>
</comment>
<name>A0AAD9AAJ0_9PEZI</name>
<dbReference type="Pfam" id="PF04082">
    <property type="entry name" value="Fungal_trans"/>
    <property type="match status" value="1"/>
</dbReference>
<evidence type="ECO:0000256" key="1">
    <source>
        <dbReference type="ARBA" id="ARBA00004123"/>
    </source>
</evidence>
<dbReference type="GO" id="GO:0005634">
    <property type="term" value="C:nucleus"/>
    <property type="evidence" value="ECO:0007669"/>
    <property type="project" value="UniProtKB-SubCell"/>
</dbReference>
<dbReference type="InterPro" id="IPR007219">
    <property type="entry name" value="XnlR_reg_dom"/>
</dbReference>
<feature type="region of interest" description="Disordered" evidence="4">
    <location>
        <begin position="1"/>
        <end position="22"/>
    </location>
</feature>
<dbReference type="AlphaFoldDB" id="A0AAD9AAJ0"/>
<feature type="compositionally biased region" description="Polar residues" evidence="4">
    <location>
        <begin position="90"/>
        <end position="102"/>
    </location>
</feature>
<dbReference type="CDD" id="cd12148">
    <property type="entry name" value="fungal_TF_MHR"/>
    <property type="match status" value="1"/>
</dbReference>
<protein>
    <submittedName>
        <fullName evidence="6">Trascription factor</fullName>
    </submittedName>
</protein>
<evidence type="ECO:0000256" key="2">
    <source>
        <dbReference type="ARBA" id="ARBA00022723"/>
    </source>
</evidence>
<keyword evidence="2" id="KW-0479">Metal-binding</keyword>
<keyword evidence="7" id="KW-1185">Reference proteome</keyword>
<dbReference type="GO" id="GO:0003677">
    <property type="term" value="F:DNA binding"/>
    <property type="evidence" value="ECO:0007669"/>
    <property type="project" value="InterPro"/>
</dbReference>
<evidence type="ECO:0000313" key="6">
    <source>
        <dbReference type="EMBL" id="KAK1843112.1"/>
    </source>
</evidence>
<evidence type="ECO:0000313" key="7">
    <source>
        <dbReference type="Proteomes" id="UP001243330"/>
    </source>
</evidence>
<dbReference type="GO" id="GO:0006351">
    <property type="term" value="P:DNA-templated transcription"/>
    <property type="evidence" value="ECO:0007669"/>
    <property type="project" value="InterPro"/>
</dbReference>
<evidence type="ECO:0000259" key="5">
    <source>
        <dbReference type="PROSITE" id="PS50048"/>
    </source>
</evidence>
<dbReference type="Gene3D" id="4.10.240.10">
    <property type="entry name" value="Zn(2)-C6 fungal-type DNA-binding domain"/>
    <property type="match status" value="1"/>
</dbReference>
<evidence type="ECO:0000256" key="4">
    <source>
        <dbReference type="SAM" id="MobiDB-lite"/>
    </source>
</evidence>
<dbReference type="PANTHER" id="PTHR31001">
    <property type="entry name" value="UNCHARACTERIZED TRANSCRIPTIONAL REGULATORY PROTEIN"/>
    <property type="match status" value="1"/>
</dbReference>
<feature type="compositionally biased region" description="Basic and acidic residues" evidence="4">
    <location>
        <begin position="77"/>
        <end position="89"/>
    </location>
</feature>
<reference evidence="6" key="1">
    <citation type="submission" date="2023-01" db="EMBL/GenBank/DDBJ databases">
        <title>Colletotrichum chrysophilum M932 genome sequence.</title>
        <authorList>
            <person name="Baroncelli R."/>
        </authorList>
    </citation>
    <scope>NUCLEOTIDE SEQUENCE</scope>
    <source>
        <strain evidence="6">M932</strain>
    </source>
</reference>
<accession>A0AAD9AAJ0</accession>
<keyword evidence="3" id="KW-0539">Nucleus</keyword>
<dbReference type="PROSITE" id="PS50048">
    <property type="entry name" value="ZN2_CY6_FUNGAL_2"/>
    <property type="match status" value="1"/>
</dbReference>
<dbReference type="InterPro" id="IPR036864">
    <property type="entry name" value="Zn2-C6_fun-type_DNA-bd_sf"/>
</dbReference>
<organism evidence="6 7">
    <name type="scientific">Colletotrichum chrysophilum</name>
    <dbReference type="NCBI Taxonomy" id="1836956"/>
    <lineage>
        <taxon>Eukaryota</taxon>
        <taxon>Fungi</taxon>
        <taxon>Dikarya</taxon>
        <taxon>Ascomycota</taxon>
        <taxon>Pezizomycotina</taxon>
        <taxon>Sordariomycetes</taxon>
        <taxon>Hypocreomycetidae</taxon>
        <taxon>Glomerellales</taxon>
        <taxon>Glomerellaceae</taxon>
        <taxon>Colletotrichum</taxon>
        <taxon>Colletotrichum gloeosporioides species complex</taxon>
    </lineage>
</organism>
<proteinExistence type="predicted"/>
<dbReference type="SUPFAM" id="SSF57701">
    <property type="entry name" value="Zn2/Cys6 DNA-binding domain"/>
    <property type="match status" value="1"/>
</dbReference>
<feature type="region of interest" description="Disordered" evidence="4">
    <location>
        <begin position="68"/>
        <end position="107"/>
    </location>
</feature>
<feature type="domain" description="Zn(2)-C6 fungal-type" evidence="5">
    <location>
        <begin position="28"/>
        <end position="59"/>
    </location>
</feature>